<dbReference type="PANTHER" id="PTHR31375">
    <property type="match status" value="1"/>
</dbReference>
<keyword evidence="3" id="KW-0134">Cell wall</keyword>
<sequence>MKMKMGGTTLQKAFILLVSLSLLGLYAANGAHLRHGHGHHGGRHLQHSHHHAYGRHLQHLHQGYGRHLQHLERHGYGRINRFRFQQGGDAGTIFNVKSFGAKPDGRTDNVQAFMKTWNAACQSGSKATVLIPDGVFLVGQVIFEGPCKSPIVVQVKGYLKAVIDVSDYPSPEWISFEHVNGLTVTGGGTLDGQGKTDWKYNDCSKNAYCQLLPSSLKLNSVTNGQVGQLKLLDSKAFHMVILKGKSITVQDLQISAPEDSPNTDGIHLSRSIDVTISNVIIGTGDDCISIGQGSNNVNINQVYCGPGHGISVGSLGKYDDEQDVKGVTVNNCTLANTQNGLRIKTWPGSPPSQASSILFKNVVMKNVRYPIIIDQQYCASTSHCSNTNPSNVKLSDIRYQNIRGTSSSQVAVKINCSPAVPCKGRSDLVKLGKEAFDMLDYVGGGGRKRMVAQPAAAASAAVGGGSSLAVPAAQSPDEIIDCRLSAKEYGRVQIMDFGPRNGPHGRKAY</sequence>
<proteinExistence type="inferred from homology"/>
<dbReference type="Gene3D" id="2.160.20.10">
    <property type="entry name" value="Single-stranded right-handed beta-helix, Pectin lyase-like"/>
    <property type="match status" value="1"/>
</dbReference>
<evidence type="ECO:0000256" key="9">
    <source>
        <dbReference type="SAM" id="SignalP"/>
    </source>
</evidence>
<organism evidence="10 11">
    <name type="scientific">Nelumbo nucifera</name>
    <name type="common">Sacred lotus</name>
    <dbReference type="NCBI Taxonomy" id="4432"/>
    <lineage>
        <taxon>Eukaryota</taxon>
        <taxon>Viridiplantae</taxon>
        <taxon>Streptophyta</taxon>
        <taxon>Embryophyta</taxon>
        <taxon>Tracheophyta</taxon>
        <taxon>Spermatophyta</taxon>
        <taxon>Magnoliopsida</taxon>
        <taxon>Proteales</taxon>
        <taxon>Nelumbonaceae</taxon>
        <taxon>Nelumbo</taxon>
    </lineage>
</organism>
<reference evidence="11" key="1">
    <citation type="submission" date="2025-08" db="UniProtKB">
        <authorList>
            <consortium name="RefSeq"/>
        </authorList>
    </citation>
    <scope>IDENTIFICATION</scope>
</reference>
<gene>
    <name evidence="11" type="primary">LOC104599054</name>
</gene>
<comment type="similarity">
    <text evidence="2 8">Belongs to the glycosyl hydrolase 28 family.</text>
</comment>
<evidence type="ECO:0000256" key="6">
    <source>
        <dbReference type="ARBA" id="ARBA00023295"/>
    </source>
</evidence>
<evidence type="ECO:0000256" key="7">
    <source>
        <dbReference type="ARBA" id="ARBA00023316"/>
    </source>
</evidence>
<keyword evidence="4" id="KW-0964">Secreted</keyword>
<dbReference type="KEGG" id="nnu:104599054"/>
<dbReference type="SUPFAM" id="SSF51126">
    <property type="entry name" value="Pectin lyase-like"/>
    <property type="match status" value="1"/>
</dbReference>
<evidence type="ECO:0000256" key="2">
    <source>
        <dbReference type="ARBA" id="ARBA00008834"/>
    </source>
</evidence>
<evidence type="ECO:0000256" key="5">
    <source>
        <dbReference type="ARBA" id="ARBA00022801"/>
    </source>
</evidence>
<evidence type="ECO:0000313" key="10">
    <source>
        <dbReference type="Proteomes" id="UP000189703"/>
    </source>
</evidence>
<dbReference type="InterPro" id="IPR011050">
    <property type="entry name" value="Pectin_lyase_fold/virulence"/>
</dbReference>
<name>A0A1U8A4G5_NELNU</name>
<feature type="signal peptide" evidence="9">
    <location>
        <begin position="1"/>
        <end position="30"/>
    </location>
</feature>
<dbReference type="OrthoDB" id="187139at2759"/>
<dbReference type="STRING" id="4432.A0A1U8A4G5"/>
<dbReference type="eggNOG" id="ENOG502QV2R">
    <property type="taxonomic scope" value="Eukaryota"/>
</dbReference>
<dbReference type="GO" id="GO:0004650">
    <property type="term" value="F:polygalacturonase activity"/>
    <property type="evidence" value="ECO:0007669"/>
    <property type="project" value="InterPro"/>
</dbReference>
<evidence type="ECO:0000256" key="1">
    <source>
        <dbReference type="ARBA" id="ARBA00004191"/>
    </source>
</evidence>
<evidence type="ECO:0000313" key="11">
    <source>
        <dbReference type="RefSeq" id="XP_010259724.2"/>
    </source>
</evidence>
<dbReference type="InterPro" id="IPR006626">
    <property type="entry name" value="PbH1"/>
</dbReference>
<protein>
    <submittedName>
        <fullName evidence="11">Exopolygalacturonase-like</fullName>
    </submittedName>
</protein>
<accession>A0A1U8A4G5</accession>
<dbReference type="Pfam" id="PF00295">
    <property type="entry name" value="Glyco_hydro_28"/>
    <property type="match status" value="1"/>
</dbReference>
<keyword evidence="10" id="KW-1185">Reference proteome</keyword>
<dbReference type="SMART" id="SM00710">
    <property type="entry name" value="PbH1"/>
    <property type="match status" value="5"/>
</dbReference>
<dbReference type="RefSeq" id="XP_010259724.2">
    <property type="nucleotide sequence ID" value="XM_010261422.2"/>
</dbReference>
<dbReference type="GO" id="GO:0071555">
    <property type="term" value="P:cell wall organization"/>
    <property type="evidence" value="ECO:0007669"/>
    <property type="project" value="UniProtKB-KW"/>
</dbReference>
<keyword evidence="9" id="KW-0732">Signal</keyword>
<feature type="chain" id="PRO_5010531741" evidence="9">
    <location>
        <begin position="31"/>
        <end position="509"/>
    </location>
</feature>
<dbReference type="InterPro" id="IPR000743">
    <property type="entry name" value="Glyco_hydro_28"/>
</dbReference>
<dbReference type="GeneID" id="104599054"/>
<comment type="subcellular location">
    <subcellularLocation>
        <location evidence="1">Secreted</location>
        <location evidence="1">Cell wall</location>
    </subcellularLocation>
</comment>
<dbReference type="FunFam" id="2.160.20.10:FF:000004">
    <property type="entry name" value="Pectin lyase-like superfamily protein"/>
    <property type="match status" value="1"/>
</dbReference>
<evidence type="ECO:0000256" key="3">
    <source>
        <dbReference type="ARBA" id="ARBA00022512"/>
    </source>
</evidence>
<evidence type="ECO:0000256" key="8">
    <source>
        <dbReference type="RuleBase" id="RU361169"/>
    </source>
</evidence>
<dbReference type="OMA" id="SMQFHFH"/>
<dbReference type="AlphaFoldDB" id="A0A1U8A4G5"/>
<keyword evidence="6 8" id="KW-0326">Glycosidase</keyword>
<keyword evidence="7" id="KW-0961">Cell wall biogenesis/degradation</keyword>
<dbReference type="InParanoid" id="A0A1U8A4G5"/>
<dbReference type="GO" id="GO:0005975">
    <property type="term" value="P:carbohydrate metabolic process"/>
    <property type="evidence" value="ECO:0007669"/>
    <property type="project" value="InterPro"/>
</dbReference>
<evidence type="ECO:0000256" key="4">
    <source>
        <dbReference type="ARBA" id="ARBA00022525"/>
    </source>
</evidence>
<dbReference type="InterPro" id="IPR012334">
    <property type="entry name" value="Pectin_lyas_fold"/>
</dbReference>
<keyword evidence="5 8" id="KW-0378">Hydrolase</keyword>
<dbReference type="Proteomes" id="UP000189703">
    <property type="component" value="Unplaced"/>
</dbReference>